<organism evidence="3 4">
    <name type="scientific">Pseudoclavibacter terrae</name>
    <dbReference type="NCBI Taxonomy" id="1530195"/>
    <lineage>
        <taxon>Bacteria</taxon>
        <taxon>Bacillati</taxon>
        <taxon>Actinomycetota</taxon>
        <taxon>Actinomycetes</taxon>
        <taxon>Micrococcales</taxon>
        <taxon>Microbacteriaceae</taxon>
        <taxon>Pseudoclavibacter</taxon>
    </lineage>
</organism>
<dbReference type="AlphaFoldDB" id="A0A7J5B628"/>
<evidence type="ECO:0000313" key="4">
    <source>
        <dbReference type="Proteomes" id="UP000490386"/>
    </source>
</evidence>
<dbReference type="EMBL" id="WBJX01000001">
    <property type="protein sequence ID" value="KAB1639626.1"/>
    <property type="molecule type" value="Genomic_DNA"/>
</dbReference>
<keyword evidence="4" id="KW-1185">Reference proteome</keyword>
<reference evidence="3 4" key="1">
    <citation type="submission" date="2019-09" db="EMBL/GenBank/DDBJ databases">
        <title>Phylogeny of genus Pseudoclavibacter and closely related genus.</title>
        <authorList>
            <person name="Li Y."/>
        </authorList>
    </citation>
    <scope>NUCLEOTIDE SEQUENCE [LARGE SCALE GENOMIC DNA]</scope>
    <source>
        <strain evidence="3 4">THG-MD12</strain>
    </source>
</reference>
<evidence type="ECO:0000259" key="1">
    <source>
        <dbReference type="Pfam" id="PF21832"/>
    </source>
</evidence>
<gene>
    <name evidence="3" type="ORF">F8O03_04700</name>
</gene>
<name>A0A7J5B628_9MICO</name>
<evidence type="ECO:0000313" key="3">
    <source>
        <dbReference type="EMBL" id="KAB1639626.1"/>
    </source>
</evidence>
<dbReference type="Pfam" id="PF21832">
    <property type="entry name" value="DUF6892"/>
    <property type="match status" value="1"/>
</dbReference>
<feature type="domain" description="DUF7738" evidence="2">
    <location>
        <begin position="10"/>
        <end position="117"/>
    </location>
</feature>
<accession>A0A7J5B628</accession>
<sequence length="345" mass="38294">MGGDVNMPSIDVAPDGLRIDGVLVDAQSVRALTEVFGSPRILPPNGSTTWVVWDDVGVRVPTKDGEVATGVYVTVSADALREAKRNEPARRSRPAGIYPGVFTIGGQPPIAAAPDAELRKAYLMLQFRVGDWEVVLFLNTTELKELHAMEGRERFARAQTDELADMVRSAHSPVTEIIASYKPVPPVKKPSGKWKLPVLEEPTLSLKSFPFRLAILNELMFVQRVLGPRFNVYDFAQDRGAKNFDPDEYYDTMIPSVRAWLRGYPIPARVAGKVEQLVLDGGNEIYAQLIPRWDGEDSSFDITTITDHDLEPFTNLRRVEDIGGFLGVRARRALERRGVHVDGAD</sequence>
<feature type="domain" description="DUF6892" evidence="1">
    <location>
        <begin position="205"/>
        <end position="341"/>
    </location>
</feature>
<comment type="caution">
    <text evidence="3">The sequence shown here is derived from an EMBL/GenBank/DDBJ whole genome shotgun (WGS) entry which is preliminary data.</text>
</comment>
<protein>
    <recommendedName>
        <fullName evidence="5">Restriction endonuclease</fullName>
    </recommendedName>
</protein>
<evidence type="ECO:0008006" key="5">
    <source>
        <dbReference type="Google" id="ProtNLM"/>
    </source>
</evidence>
<dbReference type="InterPro" id="IPR054187">
    <property type="entry name" value="DUF6892"/>
</dbReference>
<evidence type="ECO:0000259" key="2">
    <source>
        <dbReference type="Pfam" id="PF24880"/>
    </source>
</evidence>
<dbReference type="InterPro" id="IPR056640">
    <property type="entry name" value="DUF7738"/>
</dbReference>
<proteinExistence type="predicted"/>
<dbReference type="Pfam" id="PF24880">
    <property type="entry name" value="DUF7738"/>
    <property type="match status" value="1"/>
</dbReference>
<dbReference type="Proteomes" id="UP000490386">
    <property type="component" value="Unassembled WGS sequence"/>
</dbReference>